<name>A0A401U7N1_9BACT</name>
<dbReference type="OrthoDB" id="1096850at2"/>
<dbReference type="AlphaFoldDB" id="A0A401U7N1"/>
<sequence>MIRLSLSTVGKSILCFLILEGHVCNSQNLKPKSEPKHISKQISLMYENDQKYRGFLAFGVTSKEKLDSLNKLPRKLIYKYTLGLDRNLIEKDTALQKLSLKQTKIDSCNAIYLKNLIIEFGWPLEEKLSSKLTTVLYHMNDSWIREMYPILLIEVKSDKMNPLTLANLYDKFLLRNNQPELYHTLLLLGKDGKIAKSLPKDIEATNKARIEIGLKPLKLK</sequence>
<dbReference type="Proteomes" id="UP000288227">
    <property type="component" value="Unassembled WGS sequence"/>
</dbReference>
<dbReference type="RefSeq" id="WP_127121554.1">
    <property type="nucleotide sequence ID" value="NZ_BHXQ01000002.1"/>
</dbReference>
<proteinExistence type="predicted"/>
<protein>
    <submittedName>
        <fullName evidence="1">Uncharacterized protein</fullName>
    </submittedName>
</protein>
<comment type="caution">
    <text evidence="1">The sequence shown here is derived from an EMBL/GenBank/DDBJ whole genome shotgun (WGS) entry which is preliminary data.</text>
</comment>
<organism evidence="1 2">
    <name type="scientific">Chryseotalea sanaruensis</name>
    <dbReference type="NCBI Taxonomy" id="2482724"/>
    <lineage>
        <taxon>Bacteria</taxon>
        <taxon>Pseudomonadati</taxon>
        <taxon>Bacteroidota</taxon>
        <taxon>Cytophagia</taxon>
        <taxon>Cytophagales</taxon>
        <taxon>Chryseotaleaceae</taxon>
        <taxon>Chryseotalea</taxon>
    </lineage>
</organism>
<evidence type="ECO:0000313" key="2">
    <source>
        <dbReference type="Proteomes" id="UP000288227"/>
    </source>
</evidence>
<gene>
    <name evidence="1" type="ORF">SanaruYs_11170</name>
</gene>
<keyword evidence="2" id="KW-1185">Reference proteome</keyword>
<dbReference type="EMBL" id="BHXQ01000002">
    <property type="protein sequence ID" value="GCC50898.1"/>
    <property type="molecule type" value="Genomic_DNA"/>
</dbReference>
<evidence type="ECO:0000313" key="1">
    <source>
        <dbReference type="EMBL" id="GCC50898.1"/>
    </source>
</evidence>
<reference evidence="1 2" key="1">
    <citation type="submission" date="2018-11" db="EMBL/GenBank/DDBJ databases">
        <title>Chryseotalea sanarue gen. nov., sp., nov., a member of the family Cytophagaceae, isolated from a brackish lake in Hamamatsu Japan.</title>
        <authorList>
            <person name="Maejima Y."/>
            <person name="Iino T."/>
            <person name="Muraguchi Y."/>
            <person name="Fukuda K."/>
            <person name="Ohkuma M."/>
            <person name="Moriuchi R."/>
            <person name="Dohra H."/>
            <person name="Kimbara K."/>
            <person name="Shintani M."/>
        </authorList>
    </citation>
    <scope>NUCLEOTIDE SEQUENCE [LARGE SCALE GENOMIC DNA]</scope>
    <source>
        <strain evidence="1 2">Ys</strain>
    </source>
</reference>
<accession>A0A401U7N1</accession>